<dbReference type="Proteomes" id="UP000277108">
    <property type="component" value="Unassembled WGS sequence"/>
</dbReference>
<gene>
    <name evidence="1" type="ORF">EDD62_0641</name>
</gene>
<keyword evidence="2" id="KW-1185">Reference proteome</keyword>
<dbReference type="PANTHER" id="PTHR38440:SF1">
    <property type="entry name" value="UPF0398 PROTEIN SPR0331"/>
    <property type="match status" value="1"/>
</dbReference>
<dbReference type="Gene3D" id="3.40.50.450">
    <property type="match status" value="1"/>
</dbReference>
<dbReference type="EMBL" id="RKRK01000002">
    <property type="protein sequence ID" value="RPF58003.1"/>
    <property type="molecule type" value="Genomic_DNA"/>
</dbReference>
<organism evidence="1 2">
    <name type="scientific">Abyssicoccus albus</name>
    <dbReference type="NCBI Taxonomy" id="1817405"/>
    <lineage>
        <taxon>Bacteria</taxon>
        <taxon>Bacillati</taxon>
        <taxon>Bacillota</taxon>
        <taxon>Bacilli</taxon>
        <taxon>Bacillales</taxon>
        <taxon>Abyssicoccaceae</taxon>
    </lineage>
</organism>
<name>A0A3N5BK12_9BACL</name>
<dbReference type="RefSeq" id="WP_170152759.1">
    <property type="nucleotide sequence ID" value="NZ_RKRK01000002.1"/>
</dbReference>
<accession>A0A3N5BK12</accession>
<dbReference type="AlphaFoldDB" id="A0A3N5BK12"/>
<sequence>MKHNNFNSKNENIGRDSLLEQRNNPKPVLNIIGYKYYELGLFDSNDKRITILKDFLQEKLITYIEEGYEWFITHGSIGIELFAVEVLIELKRLGYHLNIAIIEPFIQQPKDELNDWQIRRNKVIEQVEYHNYIYKKRYEGPWMLKGANLFMMEHSSASLIFYDESSNSNLKYYYNALVDYSSNHVYNILRVSFDELNDFISFNYDN</sequence>
<dbReference type="InterPro" id="IPR010697">
    <property type="entry name" value="YspA"/>
</dbReference>
<evidence type="ECO:0000313" key="1">
    <source>
        <dbReference type="EMBL" id="RPF58003.1"/>
    </source>
</evidence>
<dbReference type="SUPFAM" id="SSF102405">
    <property type="entry name" value="MCP/YpsA-like"/>
    <property type="match status" value="1"/>
</dbReference>
<proteinExistence type="predicted"/>
<protein>
    <submittedName>
        <fullName evidence="1">Putative phage-like protein YoqJ</fullName>
    </submittedName>
</protein>
<reference evidence="1 2" key="1">
    <citation type="submission" date="2018-11" db="EMBL/GenBank/DDBJ databases">
        <title>Genomic Encyclopedia of Type Strains, Phase IV (KMG-IV): sequencing the most valuable type-strain genomes for metagenomic binning, comparative biology and taxonomic classification.</title>
        <authorList>
            <person name="Goeker M."/>
        </authorList>
    </citation>
    <scope>NUCLEOTIDE SEQUENCE [LARGE SCALE GENOMIC DNA]</scope>
    <source>
        <strain evidence="1 2">DSM 29158</strain>
    </source>
</reference>
<comment type="caution">
    <text evidence="1">The sequence shown here is derived from an EMBL/GenBank/DDBJ whole genome shotgun (WGS) entry which is preliminary data.</text>
</comment>
<dbReference type="PANTHER" id="PTHR38440">
    <property type="entry name" value="UPF0398 PROTEIN YPSA"/>
    <property type="match status" value="1"/>
</dbReference>
<evidence type="ECO:0000313" key="2">
    <source>
        <dbReference type="Proteomes" id="UP000277108"/>
    </source>
</evidence>
<dbReference type="Pfam" id="PF06908">
    <property type="entry name" value="YpsA"/>
    <property type="match status" value="1"/>
</dbReference>